<sequence length="295" mass="32332">MNLQPLFPTPIVSVTQFPDTHPGQASFVWLVETESERAIVRTTRMSKEPADEFWHGCLSLFGIDPTDVFALEAVNESLRQTSLIPVPKVLRTDSLNGVPFAIVEVLPGQTVQSFSALPVSASYQLGKSIASIHQLQRVTCGNFRGTVRYPASEFHTKVAGVMPLLTARYHAEDTEITEALGGFVTAARTIPSPPTAVPVLLDLDPTQFIAADGALTGLVDTEVYAYGPAELDLIALEYLLDSPRAKAFQEGYKAVLPFPNLSAVRGLYRFLNRILSVQGPIPLQQWMNHPIRFNS</sequence>
<evidence type="ECO:0000259" key="1">
    <source>
        <dbReference type="Pfam" id="PF01636"/>
    </source>
</evidence>
<dbReference type="STRING" id="471514.AN477_19055"/>
<dbReference type="Pfam" id="PF01636">
    <property type="entry name" value="APH"/>
    <property type="match status" value="1"/>
</dbReference>
<evidence type="ECO:0000313" key="2">
    <source>
        <dbReference type="EMBL" id="KPV42148.1"/>
    </source>
</evidence>
<dbReference type="PANTHER" id="PTHR21310">
    <property type="entry name" value="AMINOGLYCOSIDE PHOSPHOTRANSFERASE-RELATED-RELATED"/>
    <property type="match status" value="1"/>
</dbReference>
<evidence type="ECO:0000313" key="3">
    <source>
        <dbReference type="Proteomes" id="UP000050482"/>
    </source>
</evidence>
<comment type="caution">
    <text evidence="2">The sequence shown here is derived from an EMBL/GenBank/DDBJ whole genome shotgun (WGS) entry which is preliminary data.</text>
</comment>
<keyword evidence="3" id="KW-1185">Reference proteome</keyword>
<dbReference type="PANTHER" id="PTHR21310:SF15">
    <property type="entry name" value="AMINOGLYCOSIDE PHOSPHOTRANSFERASE DOMAIN-CONTAINING PROTEIN"/>
    <property type="match status" value="1"/>
</dbReference>
<dbReference type="PATRIC" id="fig|471514.4.peg.1496"/>
<reference evidence="2 3" key="1">
    <citation type="submission" date="2015-09" db="EMBL/GenBank/DDBJ databases">
        <title>Draft genome sequence of Alicyclobacillus ferrooxydans DSM 22381.</title>
        <authorList>
            <person name="Hemp J."/>
        </authorList>
    </citation>
    <scope>NUCLEOTIDE SEQUENCE [LARGE SCALE GENOMIC DNA]</scope>
    <source>
        <strain evidence="2 3">TC-34</strain>
    </source>
</reference>
<name>A0A0P9CGJ9_9BACL</name>
<dbReference type="InterPro" id="IPR011009">
    <property type="entry name" value="Kinase-like_dom_sf"/>
</dbReference>
<dbReference type="EMBL" id="LJCO01000082">
    <property type="protein sequence ID" value="KPV42148.1"/>
    <property type="molecule type" value="Genomic_DNA"/>
</dbReference>
<dbReference type="AlphaFoldDB" id="A0A0P9CGJ9"/>
<dbReference type="Proteomes" id="UP000050482">
    <property type="component" value="Unassembled WGS sequence"/>
</dbReference>
<accession>A0A0P9CGJ9</accession>
<dbReference type="RefSeq" id="WP_054970773.1">
    <property type="nucleotide sequence ID" value="NZ_LJCO01000082.1"/>
</dbReference>
<dbReference type="SUPFAM" id="SSF56112">
    <property type="entry name" value="Protein kinase-like (PK-like)"/>
    <property type="match status" value="1"/>
</dbReference>
<protein>
    <recommendedName>
        <fullName evidence="1">Aminoglycoside phosphotransferase domain-containing protein</fullName>
    </recommendedName>
</protein>
<dbReference type="InterPro" id="IPR002575">
    <property type="entry name" value="Aminoglycoside_PTrfase"/>
</dbReference>
<proteinExistence type="predicted"/>
<organism evidence="2 3">
    <name type="scientific">Alicyclobacillus ferrooxydans</name>
    <dbReference type="NCBI Taxonomy" id="471514"/>
    <lineage>
        <taxon>Bacteria</taxon>
        <taxon>Bacillati</taxon>
        <taxon>Bacillota</taxon>
        <taxon>Bacilli</taxon>
        <taxon>Bacillales</taxon>
        <taxon>Alicyclobacillaceae</taxon>
        <taxon>Alicyclobacillus</taxon>
    </lineage>
</organism>
<dbReference type="InterPro" id="IPR051678">
    <property type="entry name" value="AGP_Transferase"/>
</dbReference>
<feature type="domain" description="Aminoglycoside phosphotransferase" evidence="1">
    <location>
        <begin position="23"/>
        <end position="254"/>
    </location>
</feature>
<gene>
    <name evidence="2" type="ORF">AN477_19055</name>
</gene>